<reference evidence="3" key="1">
    <citation type="journal article" date="2023" name="Commun. Biol.">
        <title>Genome analysis of Parmales, the sister group of diatoms, reveals the evolutionary specialization of diatoms from phago-mixotrophs to photoautotrophs.</title>
        <authorList>
            <person name="Ban H."/>
            <person name="Sato S."/>
            <person name="Yoshikawa S."/>
            <person name="Yamada K."/>
            <person name="Nakamura Y."/>
            <person name="Ichinomiya M."/>
            <person name="Sato N."/>
            <person name="Blanc-Mathieu R."/>
            <person name="Endo H."/>
            <person name="Kuwata A."/>
            <person name="Ogata H."/>
        </authorList>
    </citation>
    <scope>NUCLEOTIDE SEQUENCE [LARGE SCALE GENOMIC DNA]</scope>
    <source>
        <strain evidence="3">NIES 3701</strain>
    </source>
</reference>
<gene>
    <name evidence="2" type="ORF">TrST_g450</name>
</gene>
<feature type="region of interest" description="Disordered" evidence="1">
    <location>
        <begin position="20"/>
        <end position="46"/>
    </location>
</feature>
<sequence length="183" mass="20276">MSLHAPFFQKPGSTALLIDSRSKAASSNVNPQEEKDGSDSDERRGETITSQVVSIISQTVSLPTFSNRKSSPYPIISTGMYPSFLTFKMKRMCALKSITFETNNVKRIRVGTATTEAKAVKEVKLGSEDYRGDWQDRQGENNRQLFTLQLDGEVVDEISVVVEEGFGEFCVFWGAEFEGEVGA</sequence>
<keyword evidence="3" id="KW-1185">Reference proteome</keyword>
<dbReference type="Proteomes" id="UP001165085">
    <property type="component" value="Unassembled WGS sequence"/>
</dbReference>
<evidence type="ECO:0000256" key="1">
    <source>
        <dbReference type="SAM" id="MobiDB-lite"/>
    </source>
</evidence>
<comment type="caution">
    <text evidence="2">The sequence shown here is derived from an EMBL/GenBank/DDBJ whole genome shotgun (WGS) entry which is preliminary data.</text>
</comment>
<name>A0A9W7B3T0_9STRA</name>
<proteinExistence type="predicted"/>
<dbReference type="EMBL" id="BRXY01000281">
    <property type="protein sequence ID" value="GMH83474.1"/>
    <property type="molecule type" value="Genomic_DNA"/>
</dbReference>
<evidence type="ECO:0000313" key="3">
    <source>
        <dbReference type="Proteomes" id="UP001165085"/>
    </source>
</evidence>
<evidence type="ECO:0000313" key="2">
    <source>
        <dbReference type="EMBL" id="GMH83474.1"/>
    </source>
</evidence>
<protein>
    <submittedName>
        <fullName evidence="2">Uncharacterized protein</fullName>
    </submittedName>
</protein>
<accession>A0A9W7B3T0</accession>
<organism evidence="2 3">
    <name type="scientific">Triparma strigata</name>
    <dbReference type="NCBI Taxonomy" id="1606541"/>
    <lineage>
        <taxon>Eukaryota</taxon>
        <taxon>Sar</taxon>
        <taxon>Stramenopiles</taxon>
        <taxon>Ochrophyta</taxon>
        <taxon>Bolidophyceae</taxon>
        <taxon>Parmales</taxon>
        <taxon>Triparmaceae</taxon>
        <taxon>Triparma</taxon>
    </lineage>
</organism>
<dbReference type="AlphaFoldDB" id="A0A9W7B3T0"/>
<feature type="compositionally biased region" description="Basic and acidic residues" evidence="1">
    <location>
        <begin position="32"/>
        <end position="46"/>
    </location>
</feature>